<evidence type="ECO:0000313" key="1">
    <source>
        <dbReference type="EMBL" id="CAL4127285.1"/>
    </source>
</evidence>
<dbReference type="EMBL" id="CAXKWB010025070">
    <property type="protein sequence ID" value="CAL4127285.1"/>
    <property type="molecule type" value="Genomic_DNA"/>
</dbReference>
<keyword evidence="2" id="KW-1185">Reference proteome</keyword>
<reference evidence="1 2" key="1">
    <citation type="submission" date="2024-05" db="EMBL/GenBank/DDBJ databases">
        <authorList>
            <person name="Wallberg A."/>
        </authorList>
    </citation>
    <scope>NUCLEOTIDE SEQUENCE [LARGE SCALE GENOMIC DNA]</scope>
</reference>
<evidence type="ECO:0000313" key="2">
    <source>
        <dbReference type="Proteomes" id="UP001497623"/>
    </source>
</evidence>
<gene>
    <name evidence="1" type="ORF">MNOR_LOCUS25834</name>
</gene>
<dbReference type="Proteomes" id="UP001497623">
    <property type="component" value="Unassembled WGS sequence"/>
</dbReference>
<dbReference type="AlphaFoldDB" id="A0AAV2RP00"/>
<organism evidence="1 2">
    <name type="scientific">Meganyctiphanes norvegica</name>
    <name type="common">Northern krill</name>
    <name type="synonym">Thysanopoda norvegica</name>
    <dbReference type="NCBI Taxonomy" id="48144"/>
    <lineage>
        <taxon>Eukaryota</taxon>
        <taxon>Metazoa</taxon>
        <taxon>Ecdysozoa</taxon>
        <taxon>Arthropoda</taxon>
        <taxon>Crustacea</taxon>
        <taxon>Multicrustacea</taxon>
        <taxon>Malacostraca</taxon>
        <taxon>Eumalacostraca</taxon>
        <taxon>Eucarida</taxon>
        <taxon>Euphausiacea</taxon>
        <taxon>Euphausiidae</taxon>
        <taxon>Meganyctiphanes</taxon>
    </lineage>
</organism>
<sequence>MIFDQRLTWSKHITALVQRCKKPLGILRSVARRNWGGDRKSLTLLYTALIRSKIDYGSYLYATASNTNLLKVNRIQYAAIRIITGSLLCTPLHFLEAEANLQPLKFRREQLLLQYITKVLRITDHPVTLLYYSYHYYDMFNNRTYALPVVCRARKLVESGQLPITDMETITMSNLYLIGSSEVRFNMLTVDKKICPDTIIQQQFHTLIHDISHWT</sequence>
<proteinExistence type="predicted"/>
<protein>
    <submittedName>
        <fullName evidence="1">Uncharacterized protein</fullName>
    </submittedName>
</protein>
<accession>A0AAV2RP00</accession>
<comment type="caution">
    <text evidence="1">The sequence shown here is derived from an EMBL/GenBank/DDBJ whole genome shotgun (WGS) entry which is preliminary data.</text>
</comment>
<name>A0AAV2RP00_MEGNR</name>